<dbReference type="SUPFAM" id="SSF50475">
    <property type="entry name" value="FMN-binding split barrel"/>
    <property type="match status" value="1"/>
</dbReference>
<name>A0A239ZUP1_9FIRM</name>
<reference evidence="1 2" key="1">
    <citation type="submission" date="2017-06" db="EMBL/GenBank/DDBJ databases">
        <authorList>
            <consortium name="Pathogen Informatics"/>
        </authorList>
    </citation>
    <scope>NUCLEOTIDE SEQUENCE [LARGE SCALE GENOMIC DNA]</scope>
    <source>
        <strain evidence="1 2">NCTC12018</strain>
    </source>
</reference>
<sequence>MRRQDRMVTDINDIKSILNNTRIIHLGMTDGAYPYVLPLHFGYEFIDNMLHIYVHGYQNGKKFDLIKLNSHVFIEIDGDDEALVSGGDIPCKYSSTYSSVMGRGEATFLADVNKKIHGLQILMRHQTGREFTFTEAMVNSVGVVHIVVSDYTAKRRLQLTHDIILPPLAKK</sequence>
<accession>A0A239ZUP1</accession>
<dbReference type="RefSeq" id="WP_095066519.1">
    <property type="nucleotide sequence ID" value="NZ_LT906470.1"/>
</dbReference>
<protein>
    <submittedName>
        <fullName evidence="1">Predicted flavin-nucleotide-binding protein</fullName>
    </submittedName>
</protein>
<evidence type="ECO:0000313" key="1">
    <source>
        <dbReference type="EMBL" id="SNV74483.1"/>
    </source>
</evidence>
<evidence type="ECO:0000313" key="2">
    <source>
        <dbReference type="Proteomes" id="UP000214973"/>
    </source>
</evidence>
<dbReference type="InterPro" id="IPR012349">
    <property type="entry name" value="Split_barrel_FMN-bd"/>
</dbReference>
<dbReference type="KEGG" id="vrm:44547418_01720"/>
<gene>
    <name evidence="1" type="ORF">SAMEA44547418_01720</name>
</gene>
<organism evidence="1 2">
    <name type="scientific">Veillonella rodentium</name>
    <dbReference type="NCBI Taxonomy" id="248315"/>
    <lineage>
        <taxon>Bacteria</taxon>
        <taxon>Bacillati</taxon>
        <taxon>Bacillota</taxon>
        <taxon>Negativicutes</taxon>
        <taxon>Veillonellales</taxon>
        <taxon>Veillonellaceae</taxon>
        <taxon>Veillonella</taxon>
    </lineage>
</organism>
<dbReference type="EMBL" id="LT906470">
    <property type="protein sequence ID" value="SNV74483.1"/>
    <property type="molecule type" value="Genomic_DNA"/>
</dbReference>
<dbReference type="PANTHER" id="PTHR34071:SF2">
    <property type="entry name" value="FLAVIN-NUCLEOTIDE-BINDING PROTEIN"/>
    <property type="match status" value="1"/>
</dbReference>
<dbReference type="InterPro" id="IPR024747">
    <property type="entry name" value="Pyridox_Oxase-rel"/>
</dbReference>
<keyword evidence="2" id="KW-1185">Reference proteome</keyword>
<dbReference type="PANTHER" id="PTHR34071">
    <property type="entry name" value="5-NITROIMIDAZOLE ANTIBIOTICS RESISTANCE PROTEIN, NIMA-FAMILY-RELATED PROTEIN-RELATED"/>
    <property type="match status" value="1"/>
</dbReference>
<dbReference type="Pfam" id="PF12900">
    <property type="entry name" value="Pyridox_ox_2"/>
    <property type="match status" value="1"/>
</dbReference>
<dbReference type="AlphaFoldDB" id="A0A239ZUP1"/>
<dbReference type="Proteomes" id="UP000214973">
    <property type="component" value="Chromosome 1"/>
</dbReference>
<dbReference type="Gene3D" id="2.30.110.10">
    <property type="entry name" value="Electron Transport, Fmn-binding Protein, Chain A"/>
    <property type="match status" value="1"/>
</dbReference>
<proteinExistence type="predicted"/>